<dbReference type="EMBL" id="MCGO01000032">
    <property type="protein sequence ID" value="ORY41412.1"/>
    <property type="molecule type" value="Genomic_DNA"/>
</dbReference>
<keyword evidence="2" id="KW-1185">Reference proteome</keyword>
<evidence type="ECO:0000313" key="2">
    <source>
        <dbReference type="Proteomes" id="UP000193642"/>
    </source>
</evidence>
<dbReference type="OrthoDB" id="2156629at2759"/>
<sequence length="194" mass="21436">MTESTRAAQILWQCRRHQSGHHDAFISYRVGSEASFAAALAPLIETVGLRRSNRLFRVFLDSKCLNDAEDWKDGFLNGLQGSKLIVYLISEASLNTLIGKTMDSRDDNVLLEIEAGLQLAEEKKARIFPIVIGSTNSTGVYTTFDGSYFSPDKYPNINHGASGKNVRSTMSQFFRIQGSRVEYSPSSQGTLCAA</sequence>
<dbReference type="Gene3D" id="3.40.50.10140">
    <property type="entry name" value="Toll/interleukin-1 receptor homology (TIR) domain"/>
    <property type="match status" value="1"/>
</dbReference>
<protein>
    <recommendedName>
        <fullName evidence="3">TIR domain-containing protein</fullName>
    </recommendedName>
</protein>
<evidence type="ECO:0000313" key="1">
    <source>
        <dbReference type="EMBL" id="ORY41412.1"/>
    </source>
</evidence>
<name>A0A1Y2C2Y6_9FUNG</name>
<proteinExistence type="predicted"/>
<dbReference type="SUPFAM" id="SSF52200">
    <property type="entry name" value="Toll/Interleukin receptor TIR domain"/>
    <property type="match status" value="1"/>
</dbReference>
<reference evidence="1 2" key="1">
    <citation type="submission" date="2016-07" db="EMBL/GenBank/DDBJ databases">
        <title>Pervasive Adenine N6-methylation of Active Genes in Fungi.</title>
        <authorList>
            <consortium name="DOE Joint Genome Institute"/>
            <person name="Mondo S.J."/>
            <person name="Dannebaum R.O."/>
            <person name="Kuo R.C."/>
            <person name="Labutti K."/>
            <person name="Haridas S."/>
            <person name="Kuo A."/>
            <person name="Salamov A."/>
            <person name="Ahrendt S.R."/>
            <person name="Lipzen A."/>
            <person name="Sullivan W."/>
            <person name="Andreopoulos W.B."/>
            <person name="Clum A."/>
            <person name="Lindquist E."/>
            <person name="Daum C."/>
            <person name="Ramamoorthy G.K."/>
            <person name="Gryganskyi A."/>
            <person name="Culley D."/>
            <person name="Magnuson J.K."/>
            <person name="James T.Y."/>
            <person name="O'Malley M.A."/>
            <person name="Stajich J.E."/>
            <person name="Spatafora J.W."/>
            <person name="Visel A."/>
            <person name="Grigoriev I.V."/>
        </authorList>
    </citation>
    <scope>NUCLEOTIDE SEQUENCE [LARGE SCALE GENOMIC DNA]</scope>
    <source>
        <strain evidence="1 2">JEL800</strain>
    </source>
</reference>
<gene>
    <name evidence="1" type="ORF">BCR33DRAFT_826358</name>
</gene>
<evidence type="ECO:0008006" key="3">
    <source>
        <dbReference type="Google" id="ProtNLM"/>
    </source>
</evidence>
<dbReference type="AlphaFoldDB" id="A0A1Y2C2Y6"/>
<dbReference type="Proteomes" id="UP000193642">
    <property type="component" value="Unassembled WGS sequence"/>
</dbReference>
<dbReference type="InterPro" id="IPR035897">
    <property type="entry name" value="Toll_tir_struct_dom_sf"/>
</dbReference>
<comment type="caution">
    <text evidence="1">The sequence shown here is derived from an EMBL/GenBank/DDBJ whole genome shotgun (WGS) entry which is preliminary data.</text>
</comment>
<accession>A0A1Y2C2Y6</accession>
<organism evidence="1 2">
    <name type="scientific">Rhizoclosmatium globosum</name>
    <dbReference type="NCBI Taxonomy" id="329046"/>
    <lineage>
        <taxon>Eukaryota</taxon>
        <taxon>Fungi</taxon>
        <taxon>Fungi incertae sedis</taxon>
        <taxon>Chytridiomycota</taxon>
        <taxon>Chytridiomycota incertae sedis</taxon>
        <taxon>Chytridiomycetes</taxon>
        <taxon>Chytridiales</taxon>
        <taxon>Chytriomycetaceae</taxon>
        <taxon>Rhizoclosmatium</taxon>
    </lineage>
</organism>